<reference evidence="1 2" key="1">
    <citation type="journal article" date="2020" name="bioRxiv">
        <title>Sequence and annotation of 42 cannabis genomes reveals extensive copy number variation in cannabinoid synthesis and pathogen resistance genes.</title>
        <authorList>
            <person name="Mckernan K.J."/>
            <person name="Helbert Y."/>
            <person name="Kane L.T."/>
            <person name="Ebling H."/>
            <person name="Zhang L."/>
            <person name="Liu B."/>
            <person name="Eaton Z."/>
            <person name="Mclaughlin S."/>
            <person name="Kingan S."/>
            <person name="Baybayan P."/>
            <person name="Concepcion G."/>
            <person name="Jordan M."/>
            <person name="Riva A."/>
            <person name="Barbazuk W."/>
            <person name="Harkins T."/>
        </authorList>
    </citation>
    <scope>NUCLEOTIDE SEQUENCE [LARGE SCALE GENOMIC DNA]</scope>
    <source>
        <strain evidence="2">cv. Jamaican Lion 4</strain>
        <tissue evidence="1">Leaf</tissue>
    </source>
</reference>
<name>A0A7J6HHL9_CANSA</name>
<dbReference type="EMBL" id="JAATIP010000013">
    <property type="protein sequence ID" value="KAF4393880.1"/>
    <property type="molecule type" value="Genomic_DNA"/>
</dbReference>
<proteinExistence type="predicted"/>
<evidence type="ECO:0000313" key="2">
    <source>
        <dbReference type="Proteomes" id="UP000525078"/>
    </source>
</evidence>
<sequence>MNPSPLHRLHRTAALQLAERKRLTNVEGFNNAIDEAIERSRNAQDKVVL</sequence>
<evidence type="ECO:0000313" key="1">
    <source>
        <dbReference type="EMBL" id="KAF4393880.1"/>
    </source>
</evidence>
<accession>A0A7J6HHL9</accession>
<protein>
    <submittedName>
        <fullName evidence="1">Uncharacterized protein</fullName>
    </submittedName>
</protein>
<gene>
    <name evidence="1" type="ORF">F8388_018371</name>
</gene>
<dbReference type="AlphaFoldDB" id="A0A7J6HHL9"/>
<organism evidence="1 2">
    <name type="scientific">Cannabis sativa</name>
    <name type="common">Hemp</name>
    <name type="synonym">Marijuana</name>
    <dbReference type="NCBI Taxonomy" id="3483"/>
    <lineage>
        <taxon>Eukaryota</taxon>
        <taxon>Viridiplantae</taxon>
        <taxon>Streptophyta</taxon>
        <taxon>Embryophyta</taxon>
        <taxon>Tracheophyta</taxon>
        <taxon>Spermatophyta</taxon>
        <taxon>Magnoliopsida</taxon>
        <taxon>eudicotyledons</taxon>
        <taxon>Gunneridae</taxon>
        <taxon>Pentapetalae</taxon>
        <taxon>rosids</taxon>
        <taxon>fabids</taxon>
        <taxon>Rosales</taxon>
        <taxon>Cannabaceae</taxon>
        <taxon>Cannabis</taxon>
    </lineage>
</organism>
<dbReference type="Proteomes" id="UP000525078">
    <property type="component" value="Unassembled WGS sequence"/>
</dbReference>
<comment type="caution">
    <text evidence="1">The sequence shown here is derived from an EMBL/GenBank/DDBJ whole genome shotgun (WGS) entry which is preliminary data.</text>
</comment>